<evidence type="ECO:0000256" key="1">
    <source>
        <dbReference type="ARBA" id="ARBA00022723"/>
    </source>
</evidence>
<dbReference type="Pfam" id="PF02891">
    <property type="entry name" value="zf-MIZ"/>
    <property type="match status" value="1"/>
</dbReference>
<comment type="caution">
    <text evidence="7">The sequence shown here is derived from an EMBL/GenBank/DDBJ whole genome shotgun (WGS) entry which is preliminary data.</text>
</comment>
<protein>
    <recommendedName>
        <fullName evidence="6">SP-RING-type domain-containing protein</fullName>
    </recommendedName>
</protein>
<evidence type="ECO:0000256" key="2">
    <source>
        <dbReference type="ARBA" id="ARBA00022771"/>
    </source>
</evidence>
<dbReference type="PANTHER" id="PTHR10782:SF4">
    <property type="entry name" value="TONALLI, ISOFORM E"/>
    <property type="match status" value="1"/>
</dbReference>
<keyword evidence="3" id="KW-0862">Zinc</keyword>
<feature type="region of interest" description="Disordered" evidence="5">
    <location>
        <begin position="38"/>
        <end position="57"/>
    </location>
</feature>
<feature type="domain" description="SP-RING-type" evidence="6">
    <location>
        <begin position="372"/>
        <end position="461"/>
    </location>
</feature>
<dbReference type="Proteomes" id="UP000785679">
    <property type="component" value="Unassembled WGS sequence"/>
</dbReference>
<evidence type="ECO:0000259" key="6">
    <source>
        <dbReference type="PROSITE" id="PS51044"/>
    </source>
</evidence>
<dbReference type="InterPro" id="IPR013083">
    <property type="entry name" value="Znf_RING/FYVE/PHD"/>
</dbReference>
<proteinExistence type="predicted"/>
<dbReference type="CDD" id="cd16650">
    <property type="entry name" value="SP-RING_PIAS-like"/>
    <property type="match status" value="1"/>
</dbReference>
<dbReference type="OrthoDB" id="293261at2759"/>
<evidence type="ECO:0000256" key="3">
    <source>
        <dbReference type="ARBA" id="ARBA00022833"/>
    </source>
</evidence>
<dbReference type="GO" id="GO:0016925">
    <property type="term" value="P:protein sumoylation"/>
    <property type="evidence" value="ECO:0007669"/>
    <property type="project" value="TreeGrafter"/>
</dbReference>
<dbReference type="GO" id="GO:0008270">
    <property type="term" value="F:zinc ion binding"/>
    <property type="evidence" value="ECO:0007669"/>
    <property type="project" value="UniProtKB-KW"/>
</dbReference>
<dbReference type="InterPro" id="IPR011011">
    <property type="entry name" value="Znf_FYVE_PHD"/>
</dbReference>
<evidence type="ECO:0000313" key="8">
    <source>
        <dbReference type="Proteomes" id="UP000785679"/>
    </source>
</evidence>
<sequence>MLYESKSGSTNEKLQALKENCVTSLRLIEDRSIPQDGLAEAISQTDSDRQERKRRRALRRQEVVEIDSGDETMKDMQDRVERKILKLTQKRNVSQINLKDEWKGKLHKARVEEISTGRILGDSNTPEQINCICRVNRPTSKRQDFLKCTRCKSLQHKTCIISNGRFPLLPYLCPGCQLKDLDPLKVPVLTLLKPFKVPTIFGNNAQRFKLLQFCKREFFMPEELERYLLQKHQVLFTEIRCVQLDPCEREEDGYVKNFKHQWPKKGYYSFNYKEGKEFVVPGESEFYRKDNQSVSPNPMTLEGIGLERVRREDLIFDISAQITPGPNFIELAKFDEPRNYACAIYVTKLINIYDMSHYLRNYHVESFLESYERLKNHISSVKYFKEEKVNVRCPISQSRLKLPARGEKCTHLQCFESENYLWMNQHCKRWLCPICMKPAYHLTIDQLMLQVIKKVNYLYPSDLGLENLPNKKEVVETLLTELNAHRKHDEQEPLVLDKNDLDYVTVNVDMTIQVGVRTYIPNPELDADSKNYLIEYNVKDNRLLGMAIENEKMIKGLQKQIRRNLGGLKEGFKSQYPVERHDLEILRITPESYTEEIEEIAAKPEDTQQPRKRRRLDKQQPSKDFATDCIEILE</sequence>
<dbReference type="GO" id="GO:0061665">
    <property type="term" value="F:SUMO ligase activity"/>
    <property type="evidence" value="ECO:0007669"/>
    <property type="project" value="TreeGrafter"/>
</dbReference>
<dbReference type="PANTHER" id="PTHR10782">
    <property type="entry name" value="ZINC FINGER MIZ DOMAIN-CONTAINING PROTEIN"/>
    <property type="match status" value="1"/>
</dbReference>
<keyword evidence="8" id="KW-1185">Reference proteome</keyword>
<evidence type="ECO:0000256" key="5">
    <source>
        <dbReference type="SAM" id="MobiDB-lite"/>
    </source>
</evidence>
<dbReference type="Gene3D" id="3.30.40.10">
    <property type="entry name" value="Zinc/RING finger domain, C3HC4 (zinc finger)"/>
    <property type="match status" value="2"/>
</dbReference>
<dbReference type="PROSITE" id="PS51044">
    <property type="entry name" value="ZF_SP_RING"/>
    <property type="match status" value="1"/>
</dbReference>
<accession>A0A8J8NYX1</accession>
<reference evidence="7" key="1">
    <citation type="submission" date="2019-06" db="EMBL/GenBank/DDBJ databases">
        <authorList>
            <person name="Zheng W."/>
        </authorList>
    </citation>
    <scope>NUCLEOTIDE SEQUENCE</scope>
    <source>
        <strain evidence="7">QDHG01</strain>
    </source>
</reference>
<evidence type="ECO:0000256" key="4">
    <source>
        <dbReference type="PROSITE-ProRule" id="PRU00452"/>
    </source>
</evidence>
<dbReference type="AlphaFoldDB" id="A0A8J8NYX1"/>
<keyword evidence="1" id="KW-0479">Metal-binding</keyword>
<dbReference type="SUPFAM" id="SSF57903">
    <property type="entry name" value="FYVE/PHD zinc finger"/>
    <property type="match status" value="1"/>
</dbReference>
<organism evidence="7 8">
    <name type="scientific">Halteria grandinella</name>
    <dbReference type="NCBI Taxonomy" id="5974"/>
    <lineage>
        <taxon>Eukaryota</taxon>
        <taxon>Sar</taxon>
        <taxon>Alveolata</taxon>
        <taxon>Ciliophora</taxon>
        <taxon>Intramacronucleata</taxon>
        <taxon>Spirotrichea</taxon>
        <taxon>Stichotrichia</taxon>
        <taxon>Sporadotrichida</taxon>
        <taxon>Halteriidae</taxon>
        <taxon>Halteria</taxon>
    </lineage>
</organism>
<gene>
    <name evidence="7" type="ORF">FGO68_gene1756</name>
</gene>
<feature type="region of interest" description="Disordered" evidence="5">
    <location>
        <begin position="599"/>
        <end position="627"/>
    </location>
</feature>
<evidence type="ECO:0000313" key="7">
    <source>
        <dbReference type="EMBL" id="TNV82631.1"/>
    </source>
</evidence>
<dbReference type="GO" id="GO:0000785">
    <property type="term" value="C:chromatin"/>
    <property type="evidence" value="ECO:0007669"/>
    <property type="project" value="TreeGrafter"/>
</dbReference>
<dbReference type="InterPro" id="IPR004181">
    <property type="entry name" value="Znf_MIZ"/>
</dbReference>
<name>A0A8J8NYX1_HALGN</name>
<keyword evidence="2 4" id="KW-0863">Zinc-finger</keyword>
<feature type="compositionally biased region" description="Basic and acidic residues" evidence="5">
    <location>
        <begin position="600"/>
        <end position="609"/>
    </location>
</feature>
<dbReference type="EMBL" id="RRYP01004734">
    <property type="protein sequence ID" value="TNV82631.1"/>
    <property type="molecule type" value="Genomic_DNA"/>
</dbReference>